<comment type="similarity">
    <text evidence="2">Belongs to the bacterial solute-binding protein 8 family.</text>
</comment>
<feature type="signal peptide" evidence="5">
    <location>
        <begin position="1"/>
        <end position="18"/>
    </location>
</feature>
<feature type="chain" id="PRO_5038750315" evidence="5">
    <location>
        <begin position="19"/>
        <end position="304"/>
    </location>
</feature>
<dbReference type="RefSeq" id="WP_109305133.1">
    <property type="nucleotide sequence ID" value="NZ_BJUF01000043.1"/>
</dbReference>
<reference evidence="7 8" key="1">
    <citation type="submission" date="2018-05" db="EMBL/GenBank/DDBJ databases">
        <title>Kurthia sibirica genome sequence.</title>
        <authorList>
            <person name="Maclea K.S."/>
            <person name="Goen A.E."/>
        </authorList>
    </citation>
    <scope>NUCLEOTIDE SEQUENCE [LARGE SCALE GENOMIC DNA]</scope>
    <source>
        <strain evidence="7 8">ATCC 49154</strain>
    </source>
</reference>
<dbReference type="PROSITE" id="PS51257">
    <property type="entry name" value="PROKAR_LIPOPROTEIN"/>
    <property type="match status" value="1"/>
</dbReference>
<keyword evidence="8" id="KW-1185">Reference proteome</keyword>
<dbReference type="SUPFAM" id="SSF53807">
    <property type="entry name" value="Helical backbone' metal receptor"/>
    <property type="match status" value="1"/>
</dbReference>
<comment type="subcellular location">
    <subcellularLocation>
        <location evidence="1">Cell envelope</location>
    </subcellularLocation>
</comment>
<dbReference type="GO" id="GO:0030288">
    <property type="term" value="C:outer membrane-bounded periplasmic space"/>
    <property type="evidence" value="ECO:0007669"/>
    <property type="project" value="TreeGrafter"/>
</dbReference>
<evidence type="ECO:0000256" key="3">
    <source>
        <dbReference type="ARBA" id="ARBA00022448"/>
    </source>
</evidence>
<keyword evidence="3" id="KW-0813">Transport</keyword>
<dbReference type="PANTHER" id="PTHR30532:SF26">
    <property type="entry name" value="IRON(3+)-HYDROXAMATE-BINDING PROTEIN FHUD"/>
    <property type="match status" value="1"/>
</dbReference>
<dbReference type="AlphaFoldDB" id="A0A2U3ANI8"/>
<dbReference type="InterPro" id="IPR002491">
    <property type="entry name" value="ABC_transptr_periplasmic_BD"/>
</dbReference>
<evidence type="ECO:0000313" key="7">
    <source>
        <dbReference type="EMBL" id="PWI26110.1"/>
    </source>
</evidence>
<evidence type="ECO:0000313" key="8">
    <source>
        <dbReference type="Proteomes" id="UP000245938"/>
    </source>
</evidence>
<dbReference type="CDD" id="cd01138">
    <property type="entry name" value="FeuA"/>
    <property type="match status" value="1"/>
</dbReference>
<proteinExistence type="inferred from homology"/>
<evidence type="ECO:0000259" key="6">
    <source>
        <dbReference type="PROSITE" id="PS50983"/>
    </source>
</evidence>
<dbReference type="EMBL" id="QFVR01000004">
    <property type="protein sequence ID" value="PWI26110.1"/>
    <property type="molecule type" value="Genomic_DNA"/>
</dbReference>
<dbReference type="Gene3D" id="3.40.50.1980">
    <property type="entry name" value="Nitrogenase molybdenum iron protein domain"/>
    <property type="match status" value="2"/>
</dbReference>
<evidence type="ECO:0000256" key="4">
    <source>
        <dbReference type="ARBA" id="ARBA00022729"/>
    </source>
</evidence>
<gene>
    <name evidence="7" type="ORF">DEX24_04070</name>
</gene>
<sequence length="304" mass="33549">MKKSLVILLLALVMIISACGNKEEKDTKASANNDSPKMVTYKSETGDMQVPANPKRVVALTNGGNFIALGIPLVGVEEWTTKSPLYDKELKGVEIVSEDDIEKISALEPDLIVAPSTSKTLNKLKKIAPTVSVTYNKLDYMEQHIEFGRLVGKEAEAQKWVDDYKTNSAALGKEIKAKIGEDATVTVLEAYGKEMSVFGDAWGRGTEVLYQALGLKMQDKVKKATAKDGYFSLSQEVIGDYIGDYVVISKYADQNNTFQNTKSYKNIPAVKKGHVIEANGYAFMFNDPIAVDHQLEVFKENFLN</sequence>
<feature type="domain" description="Fe/B12 periplasmic-binding" evidence="6">
    <location>
        <begin position="56"/>
        <end position="304"/>
    </location>
</feature>
<dbReference type="Pfam" id="PF01497">
    <property type="entry name" value="Peripla_BP_2"/>
    <property type="match status" value="1"/>
</dbReference>
<keyword evidence="4 5" id="KW-0732">Signal</keyword>
<dbReference type="InterPro" id="IPR051313">
    <property type="entry name" value="Bact_iron-sidero_bind"/>
</dbReference>
<evidence type="ECO:0000256" key="2">
    <source>
        <dbReference type="ARBA" id="ARBA00008814"/>
    </source>
</evidence>
<accession>A0A2U3ANI8</accession>
<dbReference type="GO" id="GO:1901678">
    <property type="term" value="P:iron coordination entity transport"/>
    <property type="evidence" value="ECO:0007669"/>
    <property type="project" value="UniProtKB-ARBA"/>
</dbReference>
<organism evidence="7 8">
    <name type="scientific">Kurthia sibirica</name>
    <dbReference type="NCBI Taxonomy" id="202750"/>
    <lineage>
        <taxon>Bacteria</taxon>
        <taxon>Bacillati</taxon>
        <taxon>Bacillota</taxon>
        <taxon>Bacilli</taxon>
        <taxon>Bacillales</taxon>
        <taxon>Caryophanaceae</taxon>
        <taxon>Kurthia</taxon>
    </lineage>
</organism>
<protein>
    <submittedName>
        <fullName evidence="7">ABC transporter substrate-binding protein</fullName>
    </submittedName>
</protein>
<dbReference type="Proteomes" id="UP000245938">
    <property type="component" value="Unassembled WGS sequence"/>
</dbReference>
<dbReference type="PROSITE" id="PS50983">
    <property type="entry name" value="FE_B12_PBP"/>
    <property type="match status" value="1"/>
</dbReference>
<name>A0A2U3ANI8_9BACL</name>
<comment type="caution">
    <text evidence="7">The sequence shown here is derived from an EMBL/GenBank/DDBJ whole genome shotgun (WGS) entry which is preliminary data.</text>
</comment>
<dbReference type="OrthoDB" id="2241086at2"/>
<evidence type="ECO:0000256" key="1">
    <source>
        <dbReference type="ARBA" id="ARBA00004196"/>
    </source>
</evidence>
<evidence type="ECO:0000256" key="5">
    <source>
        <dbReference type="SAM" id="SignalP"/>
    </source>
</evidence>
<dbReference type="PANTHER" id="PTHR30532">
    <property type="entry name" value="IRON III DICITRATE-BINDING PERIPLASMIC PROTEIN"/>
    <property type="match status" value="1"/>
</dbReference>